<dbReference type="Gene3D" id="1.20.1280.50">
    <property type="match status" value="1"/>
</dbReference>
<reference evidence="1 2" key="1">
    <citation type="journal article" date="2013" name="Proc. Natl. Acad. Sci. U.S.A.">
        <title>Genome of an arbuscular mycorrhizal fungus provides insight into the oldest plant symbiosis.</title>
        <authorList>
            <person name="Tisserant E."/>
            <person name="Malbreil M."/>
            <person name="Kuo A."/>
            <person name="Kohler A."/>
            <person name="Symeonidi A."/>
            <person name="Balestrini R."/>
            <person name="Charron P."/>
            <person name="Duensing N."/>
            <person name="Frei Dit Frey N."/>
            <person name="Gianinazzi-Pearson V."/>
            <person name="Gilbert L.B."/>
            <person name="Handa Y."/>
            <person name="Herr J.R."/>
            <person name="Hijri M."/>
            <person name="Koul R."/>
            <person name="Kawaguchi M."/>
            <person name="Krajinski F."/>
            <person name="Lammers P.J."/>
            <person name="Masclaux F.G."/>
            <person name="Murat C."/>
            <person name="Morin E."/>
            <person name="Ndikumana S."/>
            <person name="Pagni M."/>
            <person name="Petitpierre D."/>
            <person name="Requena N."/>
            <person name="Rosikiewicz P."/>
            <person name="Riley R."/>
            <person name="Saito K."/>
            <person name="San Clemente H."/>
            <person name="Shapiro H."/>
            <person name="van Tuinen D."/>
            <person name="Becard G."/>
            <person name="Bonfante P."/>
            <person name="Paszkowski U."/>
            <person name="Shachar-Hill Y.Y."/>
            <person name="Tuskan G.A."/>
            <person name="Young P.W."/>
            <person name="Sanders I.R."/>
            <person name="Henrissat B."/>
            <person name="Rensing S.A."/>
            <person name="Grigoriev I.V."/>
            <person name="Corradi N."/>
            <person name="Roux C."/>
            <person name="Martin F."/>
        </authorList>
    </citation>
    <scope>NUCLEOTIDE SEQUENCE [LARGE SCALE GENOMIC DNA]</scope>
    <source>
        <strain evidence="1 2">DAOM 197198</strain>
    </source>
</reference>
<organism evidence="1 2">
    <name type="scientific">Rhizophagus irregularis (strain DAOM 181602 / DAOM 197198 / MUCL 43194)</name>
    <name type="common">Arbuscular mycorrhizal fungus</name>
    <name type="synonym">Glomus intraradices</name>
    <dbReference type="NCBI Taxonomy" id="747089"/>
    <lineage>
        <taxon>Eukaryota</taxon>
        <taxon>Fungi</taxon>
        <taxon>Fungi incertae sedis</taxon>
        <taxon>Mucoromycota</taxon>
        <taxon>Glomeromycotina</taxon>
        <taxon>Glomeromycetes</taxon>
        <taxon>Glomerales</taxon>
        <taxon>Glomeraceae</taxon>
        <taxon>Rhizophagus</taxon>
    </lineage>
</organism>
<dbReference type="Proteomes" id="UP000018888">
    <property type="component" value="Unassembled WGS sequence"/>
</dbReference>
<comment type="caution">
    <text evidence="1">The sequence shown here is derived from an EMBL/GenBank/DDBJ whole genome shotgun (WGS) entry which is preliminary data.</text>
</comment>
<evidence type="ECO:0000313" key="1">
    <source>
        <dbReference type="EMBL" id="POG75135.1"/>
    </source>
</evidence>
<accession>A0A2P4QBX3</accession>
<dbReference type="InterPro" id="IPR036047">
    <property type="entry name" value="F-box-like_dom_sf"/>
</dbReference>
<dbReference type="AlphaFoldDB" id="A0A2P4QBX3"/>
<dbReference type="EMBL" id="AUPC02000064">
    <property type="protein sequence ID" value="POG75135.1"/>
    <property type="molecule type" value="Genomic_DNA"/>
</dbReference>
<dbReference type="SUPFAM" id="SSF81383">
    <property type="entry name" value="F-box domain"/>
    <property type="match status" value="1"/>
</dbReference>
<proteinExistence type="predicted"/>
<evidence type="ECO:0000313" key="2">
    <source>
        <dbReference type="Proteomes" id="UP000018888"/>
    </source>
</evidence>
<protein>
    <recommendedName>
        <fullName evidence="3">F-box domain-containing protein</fullName>
    </recommendedName>
</protein>
<gene>
    <name evidence="1" type="ORF">GLOIN_2v1568886</name>
</gene>
<evidence type="ECO:0008006" key="3">
    <source>
        <dbReference type="Google" id="ProtNLM"/>
    </source>
</evidence>
<keyword evidence="2" id="KW-1185">Reference proteome</keyword>
<name>A0A2P4QBX3_RHIID</name>
<sequence>MGTNFSSLKQSQSSKPSIVFEHNFSLNTSIATSLSPECLQIIFEYLEKESFYSCLLVNRSWSKVLIRVLIESQNNIFIIMGLYYRTIFYLHLH</sequence>
<dbReference type="VEuPathDB" id="FungiDB:RhiirFUN_019239"/>
<reference evidence="1 2" key="2">
    <citation type="journal article" date="2018" name="New Phytol.">
        <title>High intraspecific genome diversity in the model arbuscular mycorrhizal symbiont Rhizophagus irregularis.</title>
        <authorList>
            <person name="Chen E.C.H."/>
            <person name="Morin E."/>
            <person name="Beaudet D."/>
            <person name="Noel J."/>
            <person name="Yildirir G."/>
            <person name="Ndikumana S."/>
            <person name="Charron P."/>
            <person name="St-Onge C."/>
            <person name="Giorgi J."/>
            <person name="Kruger M."/>
            <person name="Marton T."/>
            <person name="Ropars J."/>
            <person name="Grigoriev I.V."/>
            <person name="Hainaut M."/>
            <person name="Henrissat B."/>
            <person name="Roux C."/>
            <person name="Martin F."/>
            <person name="Corradi N."/>
        </authorList>
    </citation>
    <scope>NUCLEOTIDE SEQUENCE [LARGE SCALE GENOMIC DNA]</scope>
    <source>
        <strain evidence="1 2">DAOM 197198</strain>
    </source>
</reference>